<reference evidence="1" key="1">
    <citation type="journal article" date="2020" name="Stud. Mycol.">
        <title>101 Dothideomycetes genomes: a test case for predicting lifestyles and emergence of pathogens.</title>
        <authorList>
            <person name="Haridas S."/>
            <person name="Albert R."/>
            <person name="Binder M."/>
            <person name="Bloem J."/>
            <person name="Labutti K."/>
            <person name="Salamov A."/>
            <person name="Andreopoulos B."/>
            <person name="Baker S."/>
            <person name="Barry K."/>
            <person name="Bills G."/>
            <person name="Bluhm B."/>
            <person name="Cannon C."/>
            <person name="Castanera R."/>
            <person name="Culley D."/>
            <person name="Daum C."/>
            <person name="Ezra D."/>
            <person name="Gonzalez J."/>
            <person name="Henrissat B."/>
            <person name="Kuo A."/>
            <person name="Liang C."/>
            <person name="Lipzen A."/>
            <person name="Lutzoni F."/>
            <person name="Magnuson J."/>
            <person name="Mondo S."/>
            <person name="Nolan M."/>
            <person name="Ohm R."/>
            <person name="Pangilinan J."/>
            <person name="Park H.-J."/>
            <person name="Ramirez L."/>
            <person name="Alfaro M."/>
            <person name="Sun H."/>
            <person name="Tritt A."/>
            <person name="Yoshinaga Y."/>
            <person name="Zwiers L.-H."/>
            <person name="Turgeon B."/>
            <person name="Goodwin S."/>
            <person name="Spatafora J."/>
            <person name="Crous P."/>
            <person name="Grigoriev I."/>
        </authorList>
    </citation>
    <scope>NUCLEOTIDE SEQUENCE</scope>
    <source>
        <strain evidence="1">ATCC 200398</strain>
    </source>
</reference>
<accession>A0ACB6RDG2</accession>
<protein>
    <submittedName>
        <fullName evidence="1">Uncharacterized protein</fullName>
    </submittedName>
</protein>
<name>A0ACB6RDG2_9PLEO</name>
<proteinExistence type="predicted"/>
<dbReference type="Proteomes" id="UP000799755">
    <property type="component" value="Unassembled WGS sequence"/>
</dbReference>
<sequence>MKQPSFEVDCTFYEQTKTKTEYTDCGGCTLQTKFFGLGLVSHLPHSIALVSILL</sequence>
<evidence type="ECO:0000313" key="2">
    <source>
        <dbReference type="Proteomes" id="UP000799755"/>
    </source>
</evidence>
<organism evidence="1 2">
    <name type="scientific">Lindgomyces ingoldianus</name>
    <dbReference type="NCBI Taxonomy" id="673940"/>
    <lineage>
        <taxon>Eukaryota</taxon>
        <taxon>Fungi</taxon>
        <taxon>Dikarya</taxon>
        <taxon>Ascomycota</taxon>
        <taxon>Pezizomycotina</taxon>
        <taxon>Dothideomycetes</taxon>
        <taxon>Pleosporomycetidae</taxon>
        <taxon>Pleosporales</taxon>
        <taxon>Lindgomycetaceae</taxon>
        <taxon>Lindgomyces</taxon>
    </lineage>
</organism>
<keyword evidence="2" id="KW-1185">Reference proteome</keyword>
<gene>
    <name evidence="1" type="ORF">BDR25DRAFT_300517</name>
</gene>
<comment type="caution">
    <text evidence="1">The sequence shown here is derived from an EMBL/GenBank/DDBJ whole genome shotgun (WGS) entry which is preliminary data.</text>
</comment>
<evidence type="ECO:0000313" key="1">
    <source>
        <dbReference type="EMBL" id="KAF2476562.1"/>
    </source>
</evidence>
<dbReference type="EMBL" id="MU003494">
    <property type="protein sequence ID" value="KAF2476562.1"/>
    <property type="molecule type" value="Genomic_DNA"/>
</dbReference>